<dbReference type="InterPro" id="IPR000504">
    <property type="entry name" value="RRM_dom"/>
</dbReference>
<evidence type="ECO:0000313" key="7">
    <source>
        <dbReference type="Proteomes" id="UP000663760"/>
    </source>
</evidence>
<dbReference type="InterPro" id="IPR039539">
    <property type="entry name" value="Ras_GTPase_bind_prot"/>
</dbReference>
<evidence type="ECO:0000256" key="2">
    <source>
        <dbReference type="PROSITE-ProRule" id="PRU00176"/>
    </source>
</evidence>
<dbReference type="GO" id="GO:1990904">
    <property type="term" value="C:ribonucleoprotein complex"/>
    <property type="evidence" value="ECO:0007669"/>
    <property type="project" value="TreeGrafter"/>
</dbReference>
<dbReference type="GO" id="GO:0003729">
    <property type="term" value="F:mRNA binding"/>
    <property type="evidence" value="ECO:0007669"/>
    <property type="project" value="TreeGrafter"/>
</dbReference>
<protein>
    <submittedName>
        <fullName evidence="6">Uncharacterized protein</fullName>
    </submittedName>
</protein>
<evidence type="ECO:0000259" key="5">
    <source>
        <dbReference type="PROSITE" id="PS50177"/>
    </source>
</evidence>
<dbReference type="CDD" id="cd00780">
    <property type="entry name" value="NTF2"/>
    <property type="match status" value="1"/>
</dbReference>
<proteinExistence type="predicted"/>
<feature type="region of interest" description="Disordered" evidence="3">
    <location>
        <begin position="259"/>
        <end position="287"/>
    </location>
</feature>
<dbReference type="InterPro" id="IPR012677">
    <property type="entry name" value="Nucleotide-bd_a/b_plait_sf"/>
</dbReference>
<dbReference type="SUPFAM" id="SSF54427">
    <property type="entry name" value="NTF2-like"/>
    <property type="match status" value="1"/>
</dbReference>
<evidence type="ECO:0000256" key="1">
    <source>
        <dbReference type="ARBA" id="ARBA00022884"/>
    </source>
</evidence>
<dbReference type="Gene3D" id="3.30.70.330">
    <property type="match status" value="1"/>
</dbReference>
<dbReference type="PROSITE" id="PS50102">
    <property type="entry name" value="RRM"/>
    <property type="match status" value="1"/>
</dbReference>
<dbReference type="FunFam" id="3.10.450.50:FF:000003">
    <property type="entry name" value="Nuclear transport factor 2 family protein"/>
    <property type="match status" value="1"/>
</dbReference>
<dbReference type="PANTHER" id="PTHR10693">
    <property type="entry name" value="RAS GTPASE-ACTIVATING PROTEIN-BINDING PROTEIN"/>
    <property type="match status" value="1"/>
</dbReference>
<dbReference type="Pfam" id="PF00076">
    <property type="entry name" value="RRM_1"/>
    <property type="match status" value="1"/>
</dbReference>
<dbReference type="InterPro" id="IPR018222">
    <property type="entry name" value="Nuclear_transport_factor_2_euk"/>
</dbReference>
<dbReference type="PANTHER" id="PTHR10693:SF75">
    <property type="entry name" value="NUCLEAR TRANSPORT FACTOR 2"/>
    <property type="match status" value="1"/>
</dbReference>
<name>A0A7I8KPF8_SPIIN</name>
<reference evidence="6" key="1">
    <citation type="submission" date="2020-02" db="EMBL/GenBank/DDBJ databases">
        <authorList>
            <person name="Scholz U."/>
            <person name="Mascher M."/>
            <person name="Fiebig A."/>
        </authorList>
    </citation>
    <scope>NUCLEOTIDE SEQUENCE</scope>
</reference>
<dbReference type="SUPFAM" id="SSF54928">
    <property type="entry name" value="RNA-binding domain, RBD"/>
    <property type="match status" value="1"/>
</dbReference>
<dbReference type="InterPro" id="IPR032710">
    <property type="entry name" value="NTF2-like_dom_sf"/>
</dbReference>
<dbReference type="Gene3D" id="3.10.450.50">
    <property type="match status" value="1"/>
</dbReference>
<dbReference type="EMBL" id="LR746270">
    <property type="protein sequence ID" value="CAA7399362.1"/>
    <property type="molecule type" value="Genomic_DNA"/>
</dbReference>
<dbReference type="AlphaFoldDB" id="A0A7I8KPF8"/>
<sequence length="357" mass="39359">MASQNGHLASLPAAHVIGKAFVEQYYNILRLSPEMVHKFYQDVSLLGRPDLDGTMSSVTTMQGINEKIMSLKYGEYNFEIETVDAQHSFKEGVIVLVTGCLTGKANIQKKFTQSFFLAPQDNGGYFVLNDVFRYVSKSQAKEDNNMAENATHDFATNTRASPDPVSTIPSSEDIENAEVNQLENLGSVVEEDLGDILAQPSEQDVSPVYEVTTTVQEDGPKKSYASIVKVMKGSTPAVYVPTTKAKVAPIKTEKQVRVAAPVPTVESESPSKNDLQQETSNSQEEEGHAVYARNLPLNATPAQVEEEFKKFGTIKPGGVQVRNHRQYGYCFGFVEFESESSIGFECLHPAFMFDITN</sequence>
<dbReference type="Proteomes" id="UP000663760">
    <property type="component" value="Chromosome 7"/>
</dbReference>
<keyword evidence="1 2" id="KW-0694">RNA-binding</keyword>
<feature type="domain" description="NTF2" evidence="5">
    <location>
        <begin position="17"/>
        <end position="134"/>
    </location>
</feature>
<evidence type="ECO:0000313" key="6">
    <source>
        <dbReference type="EMBL" id="CAA7399362.1"/>
    </source>
</evidence>
<dbReference type="InterPro" id="IPR035979">
    <property type="entry name" value="RBD_domain_sf"/>
</dbReference>
<feature type="compositionally biased region" description="Polar residues" evidence="3">
    <location>
        <begin position="266"/>
        <end position="282"/>
    </location>
</feature>
<evidence type="ECO:0000256" key="3">
    <source>
        <dbReference type="SAM" id="MobiDB-lite"/>
    </source>
</evidence>
<dbReference type="PROSITE" id="PS50177">
    <property type="entry name" value="NTF2_DOMAIN"/>
    <property type="match status" value="1"/>
</dbReference>
<gene>
    <name evidence="6" type="ORF">SI8410_07010032</name>
</gene>
<evidence type="ECO:0000259" key="4">
    <source>
        <dbReference type="PROSITE" id="PS50102"/>
    </source>
</evidence>
<feature type="domain" description="RRM" evidence="4">
    <location>
        <begin position="288"/>
        <end position="341"/>
    </location>
</feature>
<dbReference type="GO" id="GO:0005829">
    <property type="term" value="C:cytosol"/>
    <property type="evidence" value="ECO:0007669"/>
    <property type="project" value="TreeGrafter"/>
</dbReference>
<dbReference type="CDD" id="cd00590">
    <property type="entry name" value="RRM_SF"/>
    <property type="match status" value="1"/>
</dbReference>
<accession>A0A7I8KPF8</accession>
<dbReference type="Pfam" id="PF02136">
    <property type="entry name" value="NTF2"/>
    <property type="match status" value="1"/>
</dbReference>
<dbReference type="InterPro" id="IPR002075">
    <property type="entry name" value="NTF2_dom"/>
</dbReference>
<keyword evidence="7" id="KW-1185">Reference proteome</keyword>
<organism evidence="6 7">
    <name type="scientific">Spirodela intermedia</name>
    <name type="common">Intermediate duckweed</name>
    <dbReference type="NCBI Taxonomy" id="51605"/>
    <lineage>
        <taxon>Eukaryota</taxon>
        <taxon>Viridiplantae</taxon>
        <taxon>Streptophyta</taxon>
        <taxon>Embryophyta</taxon>
        <taxon>Tracheophyta</taxon>
        <taxon>Spermatophyta</taxon>
        <taxon>Magnoliopsida</taxon>
        <taxon>Liliopsida</taxon>
        <taxon>Araceae</taxon>
        <taxon>Lemnoideae</taxon>
        <taxon>Spirodela</taxon>
    </lineage>
</organism>
<dbReference type="OrthoDB" id="339151at2759"/>